<feature type="domain" description="Homologous recombination OB-fold protein OB-fold" evidence="1">
    <location>
        <begin position="124"/>
        <end position="206"/>
    </location>
</feature>
<organism evidence="2 3">
    <name type="scientific">Rhynchospora tenuis</name>
    <dbReference type="NCBI Taxonomy" id="198213"/>
    <lineage>
        <taxon>Eukaryota</taxon>
        <taxon>Viridiplantae</taxon>
        <taxon>Streptophyta</taxon>
        <taxon>Embryophyta</taxon>
        <taxon>Tracheophyta</taxon>
        <taxon>Spermatophyta</taxon>
        <taxon>Magnoliopsida</taxon>
        <taxon>Liliopsida</taxon>
        <taxon>Poales</taxon>
        <taxon>Cyperaceae</taxon>
        <taxon>Cyperoideae</taxon>
        <taxon>Rhynchosporeae</taxon>
        <taxon>Rhynchospora</taxon>
    </lineage>
</organism>
<accession>A0AAD6A429</accession>
<proteinExistence type="predicted"/>
<dbReference type="InterPro" id="IPR028045">
    <property type="entry name" value="HROB"/>
</dbReference>
<dbReference type="PANTHER" id="PTHR14523:SF1">
    <property type="entry name" value="HOMOLOGOUS RECOMBINATION OB-FOLD PROTEIN"/>
    <property type="match status" value="1"/>
</dbReference>
<reference evidence="2 3" key="1">
    <citation type="journal article" date="2022" name="Cell">
        <title>Repeat-based holocentromeres influence genome architecture and karyotype evolution.</title>
        <authorList>
            <person name="Hofstatter P.G."/>
            <person name="Thangavel G."/>
            <person name="Lux T."/>
            <person name="Neumann P."/>
            <person name="Vondrak T."/>
            <person name="Novak P."/>
            <person name="Zhang M."/>
            <person name="Costa L."/>
            <person name="Castellani M."/>
            <person name="Scott A."/>
            <person name="Toegelov H."/>
            <person name="Fuchs J."/>
            <person name="Mata-Sucre Y."/>
            <person name="Dias Y."/>
            <person name="Vanzela A.L.L."/>
            <person name="Huettel B."/>
            <person name="Almeida C.C.S."/>
            <person name="Simkova H."/>
            <person name="Souza G."/>
            <person name="Pedrosa-Harand A."/>
            <person name="Macas J."/>
            <person name="Mayer K.F.X."/>
            <person name="Houben A."/>
            <person name="Marques A."/>
        </authorList>
    </citation>
    <scope>NUCLEOTIDE SEQUENCE [LARGE SCALE GENOMIC DNA]</scope>
    <source>
        <strain evidence="2">RhyTen1mFocal</strain>
    </source>
</reference>
<dbReference type="AlphaFoldDB" id="A0AAD6A429"/>
<dbReference type="Proteomes" id="UP001210211">
    <property type="component" value="Unassembled WGS sequence"/>
</dbReference>
<dbReference type="PANTHER" id="PTHR14523">
    <property type="entry name" value="UNCHARACTERIZED PROTEIN C17ORF53 HOMOLOG"/>
    <property type="match status" value="1"/>
</dbReference>
<dbReference type="Pfam" id="PF15072">
    <property type="entry name" value="HROB"/>
    <property type="match status" value="1"/>
</dbReference>
<dbReference type="EMBL" id="JAMRDG010000001">
    <property type="protein sequence ID" value="KAJ3709244.1"/>
    <property type="molecule type" value="Genomic_DNA"/>
</dbReference>
<name>A0AAD6A429_9POAL</name>
<dbReference type="InterPro" id="IPR058570">
    <property type="entry name" value="HROB_OB"/>
</dbReference>
<comment type="caution">
    <text evidence="2">The sequence shown here is derived from an EMBL/GenBank/DDBJ whole genome shotgun (WGS) entry which is preliminary data.</text>
</comment>
<evidence type="ECO:0000313" key="2">
    <source>
        <dbReference type="EMBL" id="KAJ3709244.1"/>
    </source>
</evidence>
<evidence type="ECO:0000259" key="1">
    <source>
        <dbReference type="Pfam" id="PF15072"/>
    </source>
</evidence>
<sequence>MGDWSNSNWEERLDIDDSDLISTVTSLSSQCSHPLTLRPCSSSSLENPRLIPGPAGAVQAAMHRIKRPDGGDSGLQTQRGPMDLDGEFDHDFQLHSWVYAMRFLGRHSNSLSPINSIQTRKIRRIPLVVGLVKSCTPNGLGDLLLTLKDQTGTICASIHRNALLEGTLPREVAVGSVLIIKQVVVFSPARSIHYLNITKDNVIKLIGKNCGPAQEHFTPSIETMLQENGMEKDENRQMEQPLVNNGIENHTEIRTSAIQEITNERVDCCGIISQPNPKVSEASTLYTNCILKHHQTRPVEPARNPQDILRKISGDALFRKISKENTSVKILKENLRTNEENEEQEKLVSKAPYPEWTDEQISELFADY</sequence>
<protein>
    <recommendedName>
        <fullName evidence="1">Homologous recombination OB-fold protein OB-fold domain-containing protein</fullName>
    </recommendedName>
</protein>
<gene>
    <name evidence="2" type="ORF">LUZ61_012949</name>
</gene>
<keyword evidence="3" id="KW-1185">Reference proteome</keyword>
<dbReference type="GO" id="GO:0000725">
    <property type="term" value="P:recombinational repair"/>
    <property type="evidence" value="ECO:0007669"/>
    <property type="project" value="InterPro"/>
</dbReference>
<evidence type="ECO:0000313" key="3">
    <source>
        <dbReference type="Proteomes" id="UP001210211"/>
    </source>
</evidence>